<dbReference type="Pfam" id="PF00012">
    <property type="entry name" value="HSP70"/>
    <property type="match status" value="1"/>
</dbReference>
<dbReference type="InterPro" id="IPR013126">
    <property type="entry name" value="Hsp_70_fam"/>
</dbReference>
<accession>A0ABD2LSG5</accession>
<keyword evidence="2" id="KW-0547">Nucleotide-binding</keyword>
<organism evidence="4 5">
    <name type="scientific">Heterodera trifolii</name>
    <dbReference type="NCBI Taxonomy" id="157864"/>
    <lineage>
        <taxon>Eukaryota</taxon>
        <taxon>Metazoa</taxon>
        <taxon>Ecdysozoa</taxon>
        <taxon>Nematoda</taxon>
        <taxon>Chromadorea</taxon>
        <taxon>Rhabditida</taxon>
        <taxon>Tylenchina</taxon>
        <taxon>Tylenchomorpha</taxon>
        <taxon>Tylenchoidea</taxon>
        <taxon>Heteroderidae</taxon>
        <taxon>Heteroderinae</taxon>
        <taxon>Heterodera</taxon>
    </lineage>
</organism>
<gene>
    <name evidence="4" type="ORF">niasHT_006474</name>
</gene>
<evidence type="ECO:0000313" key="5">
    <source>
        <dbReference type="Proteomes" id="UP001620626"/>
    </source>
</evidence>
<comment type="similarity">
    <text evidence="1">Belongs to the heat shock protein 70 family.</text>
</comment>
<comment type="caution">
    <text evidence="4">The sequence shown here is derived from an EMBL/GenBank/DDBJ whole genome shotgun (WGS) entry which is preliminary data.</text>
</comment>
<evidence type="ECO:0000256" key="3">
    <source>
        <dbReference type="ARBA" id="ARBA00022840"/>
    </source>
</evidence>
<dbReference type="InterPro" id="IPR029047">
    <property type="entry name" value="HSP70_peptide-bd_sf"/>
</dbReference>
<protein>
    <recommendedName>
        <fullName evidence="6">Heat shock protein 70</fullName>
    </recommendedName>
</protein>
<keyword evidence="5" id="KW-1185">Reference proteome</keyword>
<evidence type="ECO:0000256" key="2">
    <source>
        <dbReference type="ARBA" id="ARBA00022741"/>
    </source>
</evidence>
<sequence length="106" mass="12220">MRIFFEVYEGENRLTRHNNLLGIVLLDIQPAPRGVPMIEVTFDMDENGTLNVMAQEKSAGGQKQKMNITNGTDDHHLLMKLRFWHGFSGNCNYGEEFHTKIRTLLK</sequence>
<dbReference type="GO" id="GO:0005524">
    <property type="term" value="F:ATP binding"/>
    <property type="evidence" value="ECO:0007669"/>
    <property type="project" value="UniProtKB-KW"/>
</dbReference>
<evidence type="ECO:0008006" key="6">
    <source>
        <dbReference type="Google" id="ProtNLM"/>
    </source>
</evidence>
<dbReference type="EMBL" id="JBICBT010000292">
    <property type="protein sequence ID" value="KAL3118175.1"/>
    <property type="molecule type" value="Genomic_DNA"/>
</dbReference>
<dbReference type="Proteomes" id="UP001620626">
    <property type="component" value="Unassembled WGS sequence"/>
</dbReference>
<dbReference type="Gene3D" id="2.60.34.10">
    <property type="entry name" value="Substrate Binding Domain Of DNAk, Chain A, domain 1"/>
    <property type="match status" value="1"/>
</dbReference>
<name>A0ABD2LSG5_9BILA</name>
<keyword evidence="3" id="KW-0067">ATP-binding</keyword>
<evidence type="ECO:0000256" key="1">
    <source>
        <dbReference type="ARBA" id="ARBA00007381"/>
    </source>
</evidence>
<evidence type="ECO:0000313" key="4">
    <source>
        <dbReference type="EMBL" id="KAL3118175.1"/>
    </source>
</evidence>
<reference evidence="4 5" key="1">
    <citation type="submission" date="2024-10" db="EMBL/GenBank/DDBJ databases">
        <authorList>
            <person name="Kim D."/>
        </authorList>
    </citation>
    <scope>NUCLEOTIDE SEQUENCE [LARGE SCALE GENOMIC DNA]</scope>
    <source>
        <strain evidence="4">BH-2024</strain>
    </source>
</reference>
<dbReference type="PANTHER" id="PTHR19375">
    <property type="entry name" value="HEAT SHOCK PROTEIN 70KDA"/>
    <property type="match status" value="1"/>
</dbReference>
<dbReference type="SUPFAM" id="SSF100920">
    <property type="entry name" value="Heat shock protein 70kD (HSP70), peptide-binding domain"/>
    <property type="match status" value="1"/>
</dbReference>
<proteinExistence type="inferred from homology"/>
<dbReference type="AlphaFoldDB" id="A0ABD2LSG5"/>